<evidence type="ECO:0000256" key="1">
    <source>
        <dbReference type="SAM" id="MobiDB-lite"/>
    </source>
</evidence>
<dbReference type="AlphaFoldDB" id="A0A839HG56"/>
<evidence type="ECO:0008006" key="4">
    <source>
        <dbReference type="Google" id="ProtNLM"/>
    </source>
</evidence>
<keyword evidence="3" id="KW-1185">Reference proteome</keyword>
<proteinExistence type="predicted"/>
<gene>
    <name evidence="2" type="ORF">H4F90_03100</name>
</gene>
<dbReference type="RefSeq" id="WP_182661367.1">
    <property type="nucleotide sequence ID" value="NZ_JACIVI010000001.1"/>
</dbReference>
<sequence>MADTVSASGELPAPISFPHMPKPQPGPRFDRTRFDERSAQLVGLLSFLSAQGCDAFSTAPATQQEPVLFLLYDLAREVRELVMGADQEASA</sequence>
<protein>
    <recommendedName>
        <fullName evidence="4">DUF3077 domain-containing protein</fullName>
    </recommendedName>
</protein>
<evidence type="ECO:0000313" key="2">
    <source>
        <dbReference type="EMBL" id="MBB1160965.1"/>
    </source>
</evidence>
<reference evidence="2 3" key="1">
    <citation type="submission" date="2020-08" db="EMBL/GenBank/DDBJ databases">
        <title>Aquariorum lacteus gen. nov., sp. nov., a new member of the family Comamonadaceae, isolated from freshwater aquarium.</title>
        <authorList>
            <person name="Chun S.-J."/>
        </authorList>
    </citation>
    <scope>NUCLEOTIDE SEQUENCE [LARGE SCALE GENOMIC DNA]</scope>
    <source>
        <strain evidence="2 3">SJAQ100</strain>
    </source>
</reference>
<dbReference type="EMBL" id="JACIVI010000001">
    <property type="protein sequence ID" value="MBB1160965.1"/>
    <property type="molecule type" value="Genomic_DNA"/>
</dbReference>
<name>A0A839HG56_9BURK</name>
<evidence type="ECO:0000313" key="3">
    <source>
        <dbReference type="Proteomes" id="UP000586093"/>
    </source>
</evidence>
<dbReference type="Proteomes" id="UP000586093">
    <property type="component" value="Unassembled WGS sequence"/>
</dbReference>
<feature type="region of interest" description="Disordered" evidence="1">
    <location>
        <begin position="1"/>
        <end position="31"/>
    </location>
</feature>
<comment type="caution">
    <text evidence="2">The sequence shown here is derived from an EMBL/GenBank/DDBJ whole genome shotgun (WGS) entry which is preliminary data.</text>
</comment>
<accession>A0A839HG56</accession>
<organism evidence="2 3">
    <name type="scientific">Aquariibacter albus</name>
    <dbReference type="NCBI Taxonomy" id="2759899"/>
    <lineage>
        <taxon>Bacteria</taxon>
        <taxon>Pseudomonadati</taxon>
        <taxon>Pseudomonadota</taxon>
        <taxon>Betaproteobacteria</taxon>
        <taxon>Burkholderiales</taxon>
        <taxon>Sphaerotilaceae</taxon>
        <taxon>Aquariibacter</taxon>
    </lineage>
</organism>